<dbReference type="EMBL" id="AYKW01000069">
    <property type="protein sequence ID" value="PIL22916.1"/>
    <property type="molecule type" value="Genomic_DNA"/>
</dbReference>
<keyword evidence="2" id="KW-0812">Transmembrane</keyword>
<keyword evidence="2" id="KW-0472">Membrane</keyword>
<evidence type="ECO:0000256" key="1">
    <source>
        <dbReference type="SAM" id="MobiDB-lite"/>
    </source>
</evidence>
<dbReference type="AlphaFoldDB" id="A0A2G8RN28"/>
<reference evidence="3 4" key="1">
    <citation type="journal article" date="2015" name="Sci. Rep.">
        <title>Chromosome-level genome map provides insights into diverse defense mechanisms in the medicinal fungus Ganoderma sinense.</title>
        <authorList>
            <person name="Zhu Y."/>
            <person name="Xu J."/>
            <person name="Sun C."/>
            <person name="Zhou S."/>
            <person name="Xu H."/>
            <person name="Nelson D.R."/>
            <person name="Qian J."/>
            <person name="Song J."/>
            <person name="Luo H."/>
            <person name="Xiang L."/>
            <person name="Li Y."/>
            <person name="Xu Z."/>
            <person name="Ji A."/>
            <person name="Wang L."/>
            <person name="Lu S."/>
            <person name="Hayward A."/>
            <person name="Sun W."/>
            <person name="Li X."/>
            <person name="Schwartz D.C."/>
            <person name="Wang Y."/>
            <person name="Chen S."/>
        </authorList>
    </citation>
    <scope>NUCLEOTIDE SEQUENCE [LARGE SCALE GENOMIC DNA]</scope>
    <source>
        <strain evidence="3 4">ZZ0214-1</strain>
    </source>
</reference>
<feature type="transmembrane region" description="Helical" evidence="2">
    <location>
        <begin position="220"/>
        <end position="243"/>
    </location>
</feature>
<sequence>MAQPIIYSTPPLAGRPPFATDEPDSIYEQSPPEQTRRIRQPPPPDPNKRSSAYNMYDQYLNEKENPFDDSKRVPQPTIPLAAPRPGYAAPVAALKLPSPAATPERRMPSSPQMSQFGDSMASQGGGVPSTPHPLQPPMVPIAPVFARPSTATSRDVKFETKPIMRGVSEDTVLRPRGAKGDDFWRRFSMVVKEDMATPAGQKQSLWLRKTQNGTSRLSRWVWFIGMVLLIIIAGAIGLGWWVSHNNKSHTAPKAIGGSADEKAIAFASASSAHAAAASASASSETSFHVSPTNTVARRADEPIPTLPVIYPVHVRSPNSHHVHVVHTHHRGRRSSPVNRNVTH</sequence>
<protein>
    <submittedName>
        <fullName evidence="3">Uncharacterized protein</fullName>
    </submittedName>
</protein>
<feature type="region of interest" description="Disordered" evidence="1">
    <location>
        <begin position="99"/>
        <end position="129"/>
    </location>
</feature>
<evidence type="ECO:0000313" key="3">
    <source>
        <dbReference type="EMBL" id="PIL22916.1"/>
    </source>
</evidence>
<accession>A0A2G8RN28</accession>
<comment type="caution">
    <text evidence="3">The sequence shown here is derived from an EMBL/GenBank/DDBJ whole genome shotgun (WGS) entry which is preliminary data.</text>
</comment>
<name>A0A2G8RN28_9APHY</name>
<keyword evidence="4" id="KW-1185">Reference proteome</keyword>
<feature type="compositionally biased region" description="Polar residues" evidence="1">
    <location>
        <begin position="109"/>
        <end position="122"/>
    </location>
</feature>
<organism evidence="3 4">
    <name type="scientific">Ganoderma sinense ZZ0214-1</name>
    <dbReference type="NCBI Taxonomy" id="1077348"/>
    <lineage>
        <taxon>Eukaryota</taxon>
        <taxon>Fungi</taxon>
        <taxon>Dikarya</taxon>
        <taxon>Basidiomycota</taxon>
        <taxon>Agaricomycotina</taxon>
        <taxon>Agaricomycetes</taxon>
        <taxon>Polyporales</taxon>
        <taxon>Polyporaceae</taxon>
        <taxon>Ganoderma</taxon>
    </lineage>
</organism>
<evidence type="ECO:0000256" key="2">
    <source>
        <dbReference type="SAM" id="Phobius"/>
    </source>
</evidence>
<dbReference type="OrthoDB" id="3261666at2759"/>
<gene>
    <name evidence="3" type="ORF">GSI_15612</name>
</gene>
<feature type="region of interest" description="Disordered" evidence="1">
    <location>
        <begin position="1"/>
        <end position="57"/>
    </location>
</feature>
<dbReference type="STRING" id="1077348.A0A2G8RN28"/>
<dbReference type="Proteomes" id="UP000230002">
    <property type="component" value="Unassembled WGS sequence"/>
</dbReference>
<evidence type="ECO:0000313" key="4">
    <source>
        <dbReference type="Proteomes" id="UP000230002"/>
    </source>
</evidence>
<keyword evidence="2" id="KW-1133">Transmembrane helix</keyword>
<proteinExistence type="predicted"/>